<dbReference type="EMBL" id="CP041765">
    <property type="protein sequence ID" value="QDQ97968.1"/>
    <property type="molecule type" value="Genomic_DNA"/>
</dbReference>
<sequence length="143" mass="15255">MRHQQHADTAINHLIAARTAAHRAGDQRAADAYTTAIQKISRITDTVSPAAYLTAELHGHPAVTDMVTRAPGARTIELCDGSIISVGVSDGHGHDYAIDGRRLDWVASGPAAGNQLVAEHTSYDDRTFRQFIQTAAENALTAA</sequence>
<dbReference type="Proteomes" id="UP000317344">
    <property type="component" value="Chromosome"/>
</dbReference>
<name>A0A516X4G6_9ACTN</name>
<proteinExistence type="predicted"/>
<dbReference type="AlphaFoldDB" id="A0A516X4G6"/>
<organism evidence="1 2">
    <name type="scientific">Tomitella fengzijianii</name>
    <dbReference type="NCBI Taxonomy" id="2597660"/>
    <lineage>
        <taxon>Bacteria</taxon>
        <taxon>Bacillati</taxon>
        <taxon>Actinomycetota</taxon>
        <taxon>Actinomycetes</taxon>
        <taxon>Mycobacteriales</taxon>
        <taxon>Tomitella</taxon>
    </lineage>
</organism>
<keyword evidence="2" id="KW-1185">Reference proteome</keyword>
<dbReference type="KEGG" id="toy:FO059_12395"/>
<protein>
    <submittedName>
        <fullName evidence="1">Uncharacterized protein</fullName>
    </submittedName>
</protein>
<evidence type="ECO:0000313" key="2">
    <source>
        <dbReference type="Proteomes" id="UP000317344"/>
    </source>
</evidence>
<gene>
    <name evidence="1" type="ORF">FO059_12395</name>
</gene>
<reference evidence="1 2" key="1">
    <citation type="submission" date="2019-07" db="EMBL/GenBank/DDBJ databases">
        <title>Tomitella cavernea sp. nov., an actinomycete isolated from soil.</title>
        <authorList>
            <person name="Cheng J."/>
        </authorList>
    </citation>
    <scope>NUCLEOTIDE SEQUENCE [LARGE SCALE GENOMIC DNA]</scope>
    <source>
        <strain evidence="1 2">HY188</strain>
    </source>
</reference>
<evidence type="ECO:0000313" key="1">
    <source>
        <dbReference type="EMBL" id="QDQ97968.1"/>
    </source>
</evidence>
<accession>A0A516X4G6</accession>
<dbReference type="RefSeq" id="WP_143909181.1">
    <property type="nucleotide sequence ID" value="NZ_CP041765.1"/>
</dbReference>
<reference evidence="1 2" key="2">
    <citation type="submission" date="2019-07" db="EMBL/GenBank/DDBJ databases">
        <authorList>
            <person name="Huang Y."/>
        </authorList>
    </citation>
    <scope>NUCLEOTIDE SEQUENCE [LARGE SCALE GENOMIC DNA]</scope>
    <source>
        <strain evidence="1 2">HY188</strain>
    </source>
</reference>